<dbReference type="STRING" id="709881.SAMN04489832_1652"/>
<sequence length="379" mass="40650">MSTRDGVAIVGVGTTEFGQLYKDRTANRSAYTLGARAFTAALEDAGLERDDIDGLICARLPNYTRMADLVGLRRPSYCQSIDGAGRMSAVAVQLAIGAIQSGLARTVALVYGNNGRSAGATYGGGEDGGPTTGYDTSYGMTSPGAYVALMYQRYREMYSAPDLALAPLAINNRAHAMHNENAVMRTPLTIDDYVNGRYIAEPLRLFDYCLINDGGVAMILTSTAIAAKLNRPMVTIRATASSGDLTNFYTSDDFFQQSCNSVANRVFSAAGMSTKDVDCVQIYDNFTPTILFSLEGFGYCAPGTSWDWVRDGRIGLGGELPVNTSGGHTSESYMQGWGLHVEAVRQLRGEAGSRQVPDCEVVQYICASPITASHLLVRS</sequence>
<dbReference type="GO" id="GO:0016747">
    <property type="term" value="F:acyltransferase activity, transferring groups other than amino-acyl groups"/>
    <property type="evidence" value="ECO:0007669"/>
    <property type="project" value="InterPro"/>
</dbReference>
<evidence type="ECO:0000259" key="2">
    <source>
        <dbReference type="Pfam" id="PF22691"/>
    </source>
</evidence>
<dbReference type="EMBL" id="FSQT01000001">
    <property type="protein sequence ID" value="SIM72636.1"/>
    <property type="molecule type" value="Genomic_DNA"/>
</dbReference>
<evidence type="ECO:0000259" key="1">
    <source>
        <dbReference type="Pfam" id="PF00108"/>
    </source>
</evidence>
<dbReference type="Gene3D" id="3.40.47.10">
    <property type="match status" value="1"/>
</dbReference>
<dbReference type="PANTHER" id="PTHR42870:SF1">
    <property type="entry name" value="NON-SPECIFIC LIPID-TRANSFER PROTEIN-LIKE 2"/>
    <property type="match status" value="1"/>
</dbReference>
<protein>
    <submittedName>
        <fullName evidence="3">Acetyl-CoA acetyltransferase</fullName>
    </submittedName>
</protein>
<dbReference type="InterPro" id="IPR020616">
    <property type="entry name" value="Thiolase_N"/>
</dbReference>
<dbReference type="CDD" id="cd00829">
    <property type="entry name" value="SCP-x_thiolase"/>
    <property type="match status" value="1"/>
</dbReference>
<dbReference type="InterPro" id="IPR002155">
    <property type="entry name" value="Thiolase"/>
</dbReference>
<evidence type="ECO:0000313" key="3">
    <source>
        <dbReference type="EMBL" id="SIM72636.1"/>
    </source>
</evidence>
<dbReference type="RefSeq" id="WP_074310125.1">
    <property type="nucleotide sequence ID" value="NZ_FSQT01000001.1"/>
</dbReference>
<reference evidence="4" key="1">
    <citation type="submission" date="2016-12" db="EMBL/GenBank/DDBJ databases">
        <authorList>
            <person name="Varghese N."/>
            <person name="Submissions S."/>
        </authorList>
    </citation>
    <scope>NUCLEOTIDE SEQUENCE [LARGE SCALE GENOMIC DNA]</scope>
    <source>
        <strain evidence="4">DSM 45599</strain>
    </source>
</reference>
<dbReference type="PIRSF" id="PIRSF000429">
    <property type="entry name" value="Ac-CoA_Ac_transf"/>
    <property type="match status" value="1"/>
</dbReference>
<dbReference type="InterPro" id="IPR055140">
    <property type="entry name" value="Thiolase_C_2"/>
</dbReference>
<dbReference type="PANTHER" id="PTHR42870">
    <property type="entry name" value="ACETYL-COA C-ACETYLTRANSFERASE"/>
    <property type="match status" value="1"/>
</dbReference>
<name>A0A1N5VIW4_9ACTN</name>
<organism evidence="3 4">
    <name type="scientific">Micromonospora cremea</name>
    <dbReference type="NCBI Taxonomy" id="709881"/>
    <lineage>
        <taxon>Bacteria</taxon>
        <taxon>Bacillati</taxon>
        <taxon>Actinomycetota</taxon>
        <taxon>Actinomycetes</taxon>
        <taxon>Micromonosporales</taxon>
        <taxon>Micromonosporaceae</taxon>
        <taxon>Micromonospora</taxon>
    </lineage>
</organism>
<keyword evidence="4" id="KW-1185">Reference proteome</keyword>
<evidence type="ECO:0000313" key="4">
    <source>
        <dbReference type="Proteomes" id="UP000185124"/>
    </source>
</evidence>
<gene>
    <name evidence="3" type="ORF">SAMN04489832_1652</name>
</gene>
<dbReference type="OrthoDB" id="9785768at2"/>
<dbReference type="Proteomes" id="UP000185124">
    <property type="component" value="Unassembled WGS sequence"/>
</dbReference>
<dbReference type="SUPFAM" id="SSF53901">
    <property type="entry name" value="Thiolase-like"/>
    <property type="match status" value="2"/>
</dbReference>
<dbReference type="InterPro" id="IPR016039">
    <property type="entry name" value="Thiolase-like"/>
</dbReference>
<dbReference type="AlphaFoldDB" id="A0A1N5VIW4"/>
<feature type="domain" description="Thiolase C-terminal" evidence="2">
    <location>
        <begin position="247"/>
        <end position="361"/>
    </location>
</feature>
<proteinExistence type="predicted"/>
<feature type="domain" description="Thiolase N-terminal" evidence="1">
    <location>
        <begin position="7"/>
        <end position="222"/>
    </location>
</feature>
<dbReference type="Pfam" id="PF22691">
    <property type="entry name" value="Thiolase_C_1"/>
    <property type="match status" value="1"/>
</dbReference>
<keyword evidence="3" id="KW-0808">Transferase</keyword>
<accession>A0A1N5VIW4</accession>
<dbReference type="Pfam" id="PF00108">
    <property type="entry name" value="Thiolase_N"/>
    <property type="match status" value="1"/>
</dbReference>